<dbReference type="EMBL" id="JAFKCU010000006">
    <property type="protein sequence ID" value="MBN7817512.1"/>
    <property type="molecule type" value="Genomic_DNA"/>
</dbReference>
<proteinExistence type="predicted"/>
<dbReference type="RefSeq" id="WP_206588184.1">
    <property type="nucleotide sequence ID" value="NZ_JAFKCU010000006.1"/>
</dbReference>
<protein>
    <submittedName>
        <fullName evidence="1">Methyltransferase domain-containing protein</fullName>
    </submittedName>
</protein>
<organism evidence="1 2">
    <name type="scientific">Algoriphagus pacificus</name>
    <dbReference type="NCBI Taxonomy" id="2811234"/>
    <lineage>
        <taxon>Bacteria</taxon>
        <taxon>Pseudomonadati</taxon>
        <taxon>Bacteroidota</taxon>
        <taxon>Cytophagia</taxon>
        <taxon>Cytophagales</taxon>
        <taxon>Cyclobacteriaceae</taxon>
        <taxon>Algoriphagus</taxon>
    </lineage>
</organism>
<name>A0ABS3CK99_9BACT</name>
<dbReference type="GO" id="GO:0032259">
    <property type="term" value="P:methylation"/>
    <property type="evidence" value="ECO:0007669"/>
    <property type="project" value="UniProtKB-KW"/>
</dbReference>
<evidence type="ECO:0000313" key="2">
    <source>
        <dbReference type="Proteomes" id="UP000664480"/>
    </source>
</evidence>
<dbReference type="GO" id="GO:0008168">
    <property type="term" value="F:methyltransferase activity"/>
    <property type="evidence" value="ECO:0007669"/>
    <property type="project" value="UniProtKB-KW"/>
</dbReference>
<keyword evidence="1" id="KW-0489">Methyltransferase</keyword>
<accession>A0ABS3CK99</accession>
<dbReference type="Proteomes" id="UP000664480">
    <property type="component" value="Unassembled WGS sequence"/>
</dbReference>
<dbReference type="Pfam" id="PF13489">
    <property type="entry name" value="Methyltransf_23"/>
    <property type="match status" value="1"/>
</dbReference>
<sequence length="256" mass="29652">MKSNKYYKDNFYKSRDSNTKESASQILQLLFNYFKPKSMVDFGCGVGTWVKIGQELGVQEILGLEGNWLDKSHLVIPESSFQHKDLTTSFILNKEYDLAISLEVAEHINEKYSTNFINNLTSASKIILFSAAIPGQRGAGHVNEQWPEYWIEKFKSKGYVALDLIRPYIWDNNDIKSWYKQNTLVFIDKNKLEELPVLLKFIDEKKKMWAIVHPDTFKRQIDISHPRFSTLPKVLGSIPRLSFNAIKNLAKKALNR</sequence>
<comment type="caution">
    <text evidence="1">The sequence shown here is derived from an EMBL/GenBank/DDBJ whole genome shotgun (WGS) entry which is preliminary data.</text>
</comment>
<reference evidence="1 2" key="1">
    <citation type="submission" date="2021-03" db="EMBL/GenBank/DDBJ databases">
        <title>novel species isolated from a fishpond in China.</title>
        <authorList>
            <person name="Lu H."/>
            <person name="Cai Z."/>
        </authorList>
    </citation>
    <scope>NUCLEOTIDE SEQUENCE [LARGE SCALE GENOMIC DNA]</scope>
    <source>
        <strain evidence="1 2">YJ13C</strain>
    </source>
</reference>
<gene>
    <name evidence="1" type="ORF">J0A69_18870</name>
</gene>
<keyword evidence="2" id="KW-1185">Reference proteome</keyword>
<evidence type="ECO:0000313" key="1">
    <source>
        <dbReference type="EMBL" id="MBN7817512.1"/>
    </source>
</evidence>
<keyword evidence="1" id="KW-0808">Transferase</keyword>
<dbReference type="InterPro" id="IPR029063">
    <property type="entry name" value="SAM-dependent_MTases_sf"/>
</dbReference>
<dbReference type="SUPFAM" id="SSF53335">
    <property type="entry name" value="S-adenosyl-L-methionine-dependent methyltransferases"/>
    <property type="match status" value="1"/>
</dbReference>
<dbReference type="Gene3D" id="3.40.50.150">
    <property type="entry name" value="Vaccinia Virus protein VP39"/>
    <property type="match status" value="1"/>
</dbReference>